<evidence type="ECO:0000313" key="1">
    <source>
        <dbReference type="EMBL" id="KAH1057381.1"/>
    </source>
</evidence>
<sequence>MSEHISAVIYNDSEVRDIKNVIVFLSENTTRIVFNQTINLTEFRKRIRRKIFKTMLMRFSSIKYRFCASIDPVTYDLFDIKGGRSFEVMVQTHLASGSPYLELYIQFSSPNKIFKTSTSTVIREEDTTLTRHSISGRQNMEAFVFGGSMEYTTPARHSVSGWDMYICGSMFNAKNMYWGMASTSSGRQSISNWGR</sequence>
<proteinExistence type="predicted"/>
<accession>A0A9D3ZQ60</accession>
<organism evidence="1 2">
    <name type="scientific">Gossypium stocksii</name>
    <dbReference type="NCBI Taxonomy" id="47602"/>
    <lineage>
        <taxon>Eukaryota</taxon>
        <taxon>Viridiplantae</taxon>
        <taxon>Streptophyta</taxon>
        <taxon>Embryophyta</taxon>
        <taxon>Tracheophyta</taxon>
        <taxon>Spermatophyta</taxon>
        <taxon>Magnoliopsida</taxon>
        <taxon>eudicotyledons</taxon>
        <taxon>Gunneridae</taxon>
        <taxon>Pentapetalae</taxon>
        <taxon>rosids</taxon>
        <taxon>malvids</taxon>
        <taxon>Malvales</taxon>
        <taxon>Malvaceae</taxon>
        <taxon>Malvoideae</taxon>
        <taxon>Gossypium</taxon>
    </lineage>
</organism>
<dbReference type="Proteomes" id="UP000828251">
    <property type="component" value="Unassembled WGS sequence"/>
</dbReference>
<evidence type="ECO:0000313" key="2">
    <source>
        <dbReference type="Proteomes" id="UP000828251"/>
    </source>
</evidence>
<reference evidence="1 2" key="1">
    <citation type="journal article" date="2021" name="Plant Biotechnol. J.">
        <title>Multi-omics assisted identification of the key and species-specific regulatory components of drought-tolerant mechanisms in Gossypium stocksii.</title>
        <authorList>
            <person name="Yu D."/>
            <person name="Ke L."/>
            <person name="Zhang D."/>
            <person name="Wu Y."/>
            <person name="Sun Y."/>
            <person name="Mei J."/>
            <person name="Sun J."/>
            <person name="Sun Y."/>
        </authorList>
    </citation>
    <scope>NUCLEOTIDE SEQUENCE [LARGE SCALE GENOMIC DNA]</scope>
    <source>
        <strain evidence="2">cv. E1</strain>
        <tissue evidence="1">Leaf</tissue>
    </source>
</reference>
<protein>
    <submittedName>
        <fullName evidence="1">Uncharacterized protein</fullName>
    </submittedName>
</protein>
<name>A0A9D3ZQ60_9ROSI</name>
<comment type="caution">
    <text evidence="1">The sequence shown here is derived from an EMBL/GenBank/DDBJ whole genome shotgun (WGS) entry which is preliminary data.</text>
</comment>
<dbReference type="EMBL" id="JAIQCV010000010">
    <property type="protein sequence ID" value="KAH1057381.1"/>
    <property type="molecule type" value="Genomic_DNA"/>
</dbReference>
<dbReference type="AlphaFoldDB" id="A0A9D3ZQ60"/>
<keyword evidence="2" id="KW-1185">Reference proteome</keyword>
<gene>
    <name evidence="1" type="ORF">J1N35_035446</name>
</gene>